<evidence type="ECO:0000313" key="4">
    <source>
        <dbReference type="Proteomes" id="UP000077961"/>
    </source>
</evidence>
<organism evidence="2 5">
    <name type="scientific">Paraburkholderia ginsengiterrae</name>
    <dbReference type="NCBI Taxonomy" id="1462993"/>
    <lineage>
        <taxon>Bacteria</taxon>
        <taxon>Pseudomonadati</taxon>
        <taxon>Pseudomonadota</taxon>
        <taxon>Betaproteobacteria</taxon>
        <taxon>Burkholderiales</taxon>
        <taxon>Burkholderiaceae</taxon>
        <taxon>Paraburkholderia</taxon>
    </lineage>
</organism>
<evidence type="ECO:0000313" key="2">
    <source>
        <dbReference type="EMBL" id="OAJ56921.1"/>
    </source>
</evidence>
<feature type="signal peptide" evidence="1">
    <location>
        <begin position="1"/>
        <end position="26"/>
    </location>
</feature>
<keyword evidence="1" id="KW-0732">Signal</keyword>
<protein>
    <submittedName>
        <fullName evidence="2">Uncharacterized protein</fullName>
    </submittedName>
</protein>
<dbReference type="EMBL" id="LXJZ01000182">
    <property type="protein sequence ID" value="OAJ56977.1"/>
    <property type="molecule type" value="Genomic_DNA"/>
</dbReference>
<dbReference type="EMBL" id="LXKA01000331">
    <property type="protein sequence ID" value="OAJ56921.1"/>
    <property type="molecule type" value="Genomic_DNA"/>
</dbReference>
<dbReference type="RefSeq" id="WP_064269352.1">
    <property type="nucleotide sequence ID" value="NZ_LXJZ01000182.1"/>
</dbReference>
<keyword evidence="4" id="KW-1185">Reference proteome</keyword>
<evidence type="ECO:0000313" key="3">
    <source>
        <dbReference type="EMBL" id="OAJ56977.1"/>
    </source>
</evidence>
<comment type="caution">
    <text evidence="2">The sequence shown here is derived from an EMBL/GenBank/DDBJ whole genome shotgun (WGS) entry which is preliminary data.</text>
</comment>
<dbReference type="Proteomes" id="UP000078116">
    <property type="component" value="Unassembled WGS sequence"/>
</dbReference>
<dbReference type="OrthoDB" id="8966171at2"/>
<evidence type="ECO:0000256" key="1">
    <source>
        <dbReference type="SAM" id="SignalP"/>
    </source>
</evidence>
<gene>
    <name evidence="3" type="ORF">A6V36_32550</name>
    <name evidence="2" type="ORF">A6V37_30530</name>
</gene>
<dbReference type="STRING" id="1462993.A6V36_32550"/>
<feature type="chain" id="PRO_5008393536" evidence="1">
    <location>
        <begin position="27"/>
        <end position="147"/>
    </location>
</feature>
<accession>A0A1A9N3W0</accession>
<dbReference type="AlphaFoldDB" id="A0A1A9N3W0"/>
<proteinExistence type="predicted"/>
<evidence type="ECO:0000313" key="5">
    <source>
        <dbReference type="Proteomes" id="UP000078116"/>
    </source>
</evidence>
<dbReference type="Proteomes" id="UP000077961">
    <property type="component" value="Unassembled WGS sequence"/>
</dbReference>
<sequence>MASRSVRALAALLASGAGFCPLASHAYALDAQFDCQAHPHAFIENLIDNNYIESAPMRVDKNSVNAFRPVHGSDMTAFGFRVYAVLGYEPDDGMFRKGHGQALASPLYGAVLSAPSDSVELRVRAAGSTATVHAVIPMLLTAVICSR</sequence>
<name>A0A1A9N3W0_9BURK</name>
<reference evidence="4 5" key="1">
    <citation type="submission" date="2016-04" db="EMBL/GenBank/DDBJ databases">
        <title>Reclassification of Paraburkholderia panaciterrae (Farh et al. 2015) Dobritsa &amp; Samadpour 2016 as a later homotypic synonym of Paraburkholderia ginsengiterrae (Farh et al. 2015) Dobritsa &amp; Samadpour 2016.</title>
        <authorList>
            <person name="Dobritsa A.P."/>
            <person name="Kutumbaka K."/>
            <person name="Samadpour M."/>
        </authorList>
    </citation>
    <scope>NUCLEOTIDE SEQUENCE [LARGE SCALE GENOMIC DNA]</scope>
    <source>
        <strain evidence="2 5">DCY85</strain>
        <strain evidence="3 4">DCY85-1</strain>
    </source>
</reference>